<evidence type="ECO:0000259" key="2">
    <source>
        <dbReference type="Pfam" id="PF10882"/>
    </source>
</evidence>
<evidence type="ECO:0000313" key="4">
    <source>
        <dbReference type="Proteomes" id="UP000243900"/>
    </source>
</evidence>
<reference evidence="4" key="1">
    <citation type="submission" date="2018-02" db="EMBL/GenBank/DDBJ databases">
        <title>Genome sequencing of Solimonas sp. HR-BB.</title>
        <authorList>
            <person name="Lee Y."/>
            <person name="Jeon C.O."/>
        </authorList>
    </citation>
    <scope>NUCLEOTIDE SEQUENCE [LARGE SCALE GENOMIC DNA]</scope>
    <source>
        <strain evidence="4">HR-E</strain>
    </source>
</reference>
<name>A0A2P6AQY8_9GAMM</name>
<keyword evidence="4" id="KW-1185">Reference proteome</keyword>
<comment type="caution">
    <text evidence="3">The sequence shown here is derived from an EMBL/GenBank/DDBJ whole genome shotgun (WGS) entry which is preliminary data.</text>
</comment>
<dbReference type="Proteomes" id="UP000243900">
    <property type="component" value="Unassembled WGS sequence"/>
</dbReference>
<keyword evidence="1" id="KW-0812">Transmembrane</keyword>
<feature type="transmembrane region" description="Helical" evidence="1">
    <location>
        <begin position="40"/>
        <end position="61"/>
    </location>
</feature>
<evidence type="ECO:0000313" key="3">
    <source>
        <dbReference type="EMBL" id="PQA33956.1"/>
    </source>
</evidence>
<dbReference type="EMBL" id="PTQZ01000239">
    <property type="protein sequence ID" value="PQA33956.1"/>
    <property type="molecule type" value="Genomic_DNA"/>
</dbReference>
<keyword evidence="1" id="KW-0472">Membrane</keyword>
<dbReference type="Pfam" id="PF10882">
    <property type="entry name" value="bPH_5"/>
    <property type="match status" value="1"/>
</dbReference>
<dbReference type="OrthoDB" id="574096at2"/>
<feature type="non-terminal residue" evidence="3">
    <location>
        <position position="1"/>
    </location>
</feature>
<keyword evidence="1" id="KW-1133">Transmembrane helix</keyword>
<feature type="transmembrane region" description="Helical" evidence="1">
    <location>
        <begin position="9"/>
        <end position="28"/>
    </location>
</feature>
<dbReference type="InterPro" id="IPR027783">
    <property type="entry name" value="Bacterial_PH-related"/>
</dbReference>
<protein>
    <recommendedName>
        <fullName evidence="2">Bacterial Pleckstrin homology domain-containing protein</fullName>
    </recommendedName>
</protein>
<proteinExistence type="predicted"/>
<sequence>HDAPWGRQLIIVSGFASFICVATAGLMLQGPAAGSAAGLLAGLLPLLILAGATLFMVRGYVVADGELRVMRPLWQTRLPLAGLRAVEVLPDAMRASVRTCGNGGLFSYTGRYRNRALGPYQAWVNDMNRTVVLRFAERTLVVSPADPEAFAQEIRRQVTA</sequence>
<evidence type="ECO:0000256" key="1">
    <source>
        <dbReference type="SAM" id="Phobius"/>
    </source>
</evidence>
<dbReference type="AlphaFoldDB" id="A0A2P6AQY8"/>
<gene>
    <name evidence="3" type="ORF">C5O18_08495</name>
</gene>
<organism evidence="3 4">
    <name type="scientific">Amnimonas aquatica</name>
    <dbReference type="NCBI Taxonomy" id="2094561"/>
    <lineage>
        <taxon>Bacteria</taxon>
        <taxon>Pseudomonadati</taxon>
        <taxon>Pseudomonadota</taxon>
        <taxon>Gammaproteobacteria</taxon>
        <taxon>Moraxellales</taxon>
        <taxon>Moraxellaceae</taxon>
        <taxon>Amnimonas</taxon>
    </lineage>
</organism>
<dbReference type="RefSeq" id="WP_105193128.1">
    <property type="nucleotide sequence ID" value="NZ_PTQZ01000239.1"/>
</dbReference>
<accession>A0A2P6AQY8</accession>
<feature type="domain" description="Bacterial Pleckstrin homology" evidence="2">
    <location>
        <begin position="59"/>
        <end position="157"/>
    </location>
</feature>